<evidence type="ECO:0000313" key="3">
    <source>
        <dbReference type="Proteomes" id="UP000280834"/>
    </source>
</evidence>
<dbReference type="PANTHER" id="PTHR12011">
    <property type="entry name" value="ADHESION G-PROTEIN COUPLED RECEPTOR"/>
    <property type="match status" value="1"/>
</dbReference>
<dbReference type="EMBL" id="UZAG01001610">
    <property type="protein sequence ID" value="VDO11689.1"/>
    <property type="molecule type" value="Genomic_DNA"/>
</dbReference>
<evidence type="ECO:0000313" key="4">
    <source>
        <dbReference type="WBParaSite" id="BTMF_0000274101-mRNA-1"/>
    </source>
</evidence>
<reference evidence="4" key="1">
    <citation type="submission" date="2017-02" db="UniProtKB">
        <authorList>
            <consortium name="WormBaseParasite"/>
        </authorList>
    </citation>
    <scope>IDENTIFICATION</scope>
</reference>
<dbReference type="Proteomes" id="UP000280834">
    <property type="component" value="Unassembled WGS sequence"/>
</dbReference>
<dbReference type="GO" id="GO:0005886">
    <property type="term" value="C:plasma membrane"/>
    <property type="evidence" value="ECO:0007669"/>
    <property type="project" value="TreeGrafter"/>
</dbReference>
<organism evidence="4">
    <name type="scientific">Brugia timori</name>
    <dbReference type="NCBI Taxonomy" id="42155"/>
    <lineage>
        <taxon>Eukaryota</taxon>
        <taxon>Metazoa</taxon>
        <taxon>Ecdysozoa</taxon>
        <taxon>Nematoda</taxon>
        <taxon>Chromadorea</taxon>
        <taxon>Rhabditida</taxon>
        <taxon>Spirurina</taxon>
        <taxon>Spiruromorpha</taxon>
        <taxon>Filarioidea</taxon>
        <taxon>Onchocercidae</taxon>
        <taxon>Brugia</taxon>
    </lineage>
</organism>
<dbReference type="PANTHER" id="PTHR12011:SF347">
    <property type="entry name" value="FI21270P1-RELATED"/>
    <property type="match status" value="1"/>
</dbReference>
<protein>
    <submittedName>
        <fullName evidence="4">Membrane-associated protein</fullName>
    </submittedName>
</protein>
<proteinExistence type="predicted"/>
<feature type="region of interest" description="Disordered" evidence="1">
    <location>
        <begin position="60"/>
        <end position="79"/>
    </location>
</feature>
<keyword evidence="3" id="KW-1185">Reference proteome</keyword>
<evidence type="ECO:0000313" key="2">
    <source>
        <dbReference type="EMBL" id="VDO11689.1"/>
    </source>
</evidence>
<name>A0A0R3Q8T3_9BILA</name>
<gene>
    <name evidence="2" type="ORF">BTMF_LOCUS2064</name>
</gene>
<feature type="compositionally biased region" description="Polar residues" evidence="1">
    <location>
        <begin position="60"/>
        <end position="76"/>
    </location>
</feature>
<reference evidence="2 3" key="2">
    <citation type="submission" date="2018-11" db="EMBL/GenBank/DDBJ databases">
        <authorList>
            <consortium name="Pathogen Informatics"/>
        </authorList>
    </citation>
    <scope>NUCLEOTIDE SEQUENCE [LARGE SCALE GENOMIC DNA]</scope>
</reference>
<dbReference type="AlphaFoldDB" id="A0A0R3Q8T3"/>
<dbReference type="WBParaSite" id="BTMF_0000274101-mRNA-1">
    <property type="protein sequence ID" value="BTMF_0000274101-mRNA-1"/>
    <property type="gene ID" value="BTMF_0000274101"/>
</dbReference>
<accession>A0A0R3Q8T3</accession>
<dbReference type="Gene3D" id="1.20.1070.10">
    <property type="entry name" value="Rhodopsin 7-helix transmembrane proteins"/>
    <property type="match status" value="1"/>
</dbReference>
<evidence type="ECO:0000256" key="1">
    <source>
        <dbReference type="SAM" id="MobiDB-lite"/>
    </source>
</evidence>
<sequence>MAYAFTIMNSLQGLFIFLFHVAFNDRKAFFQLHKDYRKWVKHVSWIPDCMRDDSSHTSRTMPYLPTSNTSKTGQAVSSSSSTASELLRFTKHFGGKSDEYSPLLASQRAGLIDDKQIHVRRGKFYGFNRSLVLRF</sequence>
<dbReference type="STRING" id="42155.A0A0R3Q8T3"/>